<reference evidence="1" key="1">
    <citation type="submission" date="2021-02" db="EMBL/GenBank/DDBJ databases">
        <authorList>
            <person name="Dougan E. K."/>
            <person name="Rhodes N."/>
            <person name="Thang M."/>
            <person name="Chan C."/>
        </authorList>
    </citation>
    <scope>NUCLEOTIDE SEQUENCE</scope>
</reference>
<gene>
    <name evidence="1" type="ORF">SNAT2548_LOCUS34571</name>
</gene>
<organism evidence="1 2">
    <name type="scientific">Symbiodinium natans</name>
    <dbReference type="NCBI Taxonomy" id="878477"/>
    <lineage>
        <taxon>Eukaryota</taxon>
        <taxon>Sar</taxon>
        <taxon>Alveolata</taxon>
        <taxon>Dinophyceae</taxon>
        <taxon>Suessiales</taxon>
        <taxon>Symbiodiniaceae</taxon>
        <taxon>Symbiodinium</taxon>
    </lineage>
</organism>
<evidence type="ECO:0000313" key="2">
    <source>
        <dbReference type="Proteomes" id="UP000604046"/>
    </source>
</evidence>
<name>A0A812UZ32_9DINO</name>
<dbReference type="AlphaFoldDB" id="A0A812UZ32"/>
<keyword evidence="2" id="KW-1185">Reference proteome</keyword>
<protein>
    <submittedName>
        <fullName evidence="1">Uncharacterized protein</fullName>
    </submittedName>
</protein>
<comment type="caution">
    <text evidence="1">The sequence shown here is derived from an EMBL/GenBank/DDBJ whole genome shotgun (WGS) entry which is preliminary data.</text>
</comment>
<evidence type="ECO:0000313" key="1">
    <source>
        <dbReference type="EMBL" id="CAE7608090.1"/>
    </source>
</evidence>
<dbReference type="EMBL" id="CAJNDS010002816">
    <property type="protein sequence ID" value="CAE7608090.1"/>
    <property type="molecule type" value="Genomic_DNA"/>
</dbReference>
<sequence length="147" mass="16873">MDQLQQQALMTAVSSVDHTWWQLRQQLDGYFDTMADYWQSFKSALAIVKDYTSCSVPFANLKTSYQFLAQAREAARISLRKTWSRTSLLVGLLASQFVDADMLKVFAQWDLRDVRVENMDLGRVQRKDEVGKSMAALQLGKETLLKI</sequence>
<dbReference type="Proteomes" id="UP000604046">
    <property type="component" value="Unassembled WGS sequence"/>
</dbReference>
<accession>A0A812UZ32</accession>
<proteinExistence type="predicted"/>